<dbReference type="Proteomes" id="UP000053237">
    <property type="component" value="Unassembled WGS sequence"/>
</dbReference>
<proteinExistence type="predicted"/>
<dbReference type="OrthoDB" id="165544at2759"/>
<dbReference type="AlphaFoldDB" id="A0A024GSS4"/>
<sequence>MRDPLFEFDAPTRFLDLTALSTAKKDNEEFGSDERKYDKWFDVLHEDHSKPSIYIIKTLSKHALKKKIEMQNKRDSLENVRKEGWGERRVIVENQNSERHRKQIDKKSANFAVATSDDKKLRKDDRLVGNDKKRNISKIKSSNDEKKRFVALTTRQGAQMNQMASIASKRRVRDQADAKRDDAELQQLLDKHNRGIKRTKHTYEPRHHSVRDVRLWEKHSKKKYYDLSPSSRVTANAEISKLLEDLRSE</sequence>
<keyword evidence="2" id="KW-1185">Reference proteome</keyword>
<comment type="caution">
    <text evidence="1">The sequence shown here is derived from an EMBL/GenBank/DDBJ whole genome shotgun (WGS) entry which is preliminary data.</text>
</comment>
<name>A0A024GSS4_9STRA</name>
<protein>
    <submittedName>
        <fullName evidence="1">Uncharacterized protein</fullName>
    </submittedName>
</protein>
<evidence type="ECO:0000313" key="2">
    <source>
        <dbReference type="Proteomes" id="UP000053237"/>
    </source>
</evidence>
<reference evidence="1 2" key="1">
    <citation type="submission" date="2012-05" db="EMBL/GenBank/DDBJ databases">
        <title>Recombination and specialization in a pathogen metapopulation.</title>
        <authorList>
            <person name="Gardiner A."/>
            <person name="Kemen E."/>
            <person name="Schultz-Larsen T."/>
            <person name="MacLean D."/>
            <person name="Van Oosterhout C."/>
            <person name="Jones J.D.G."/>
        </authorList>
    </citation>
    <scope>NUCLEOTIDE SEQUENCE [LARGE SCALE GENOMIC DNA]</scope>
    <source>
        <strain evidence="1 2">Ac Nc2</strain>
    </source>
</reference>
<evidence type="ECO:0000313" key="1">
    <source>
        <dbReference type="EMBL" id="CCI49624.1"/>
    </source>
</evidence>
<organism evidence="1 2">
    <name type="scientific">Albugo candida</name>
    <dbReference type="NCBI Taxonomy" id="65357"/>
    <lineage>
        <taxon>Eukaryota</taxon>
        <taxon>Sar</taxon>
        <taxon>Stramenopiles</taxon>
        <taxon>Oomycota</taxon>
        <taxon>Peronosporomycetes</taxon>
        <taxon>Albuginales</taxon>
        <taxon>Albuginaceae</taxon>
        <taxon>Albugo</taxon>
    </lineage>
</organism>
<gene>
    <name evidence="1" type="ORF">BN9_109850</name>
</gene>
<dbReference type="EMBL" id="CAIX01000318">
    <property type="protein sequence ID" value="CCI49624.1"/>
    <property type="molecule type" value="Genomic_DNA"/>
</dbReference>
<dbReference type="InParanoid" id="A0A024GSS4"/>
<accession>A0A024GSS4</accession>